<gene>
    <name evidence="1" type="ORF">L6452_01769</name>
</gene>
<proteinExistence type="predicted"/>
<dbReference type="EMBL" id="CM042047">
    <property type="protein sequence ID" value="KAI3770629.1"/>
    <property type="molecule type" value="Genomic_DNA"/>
</dbReference>
<organism evidence="1 2">
    <name type="scientific">Arctium lappa</name>
    <name type="common">Greater burdock</name>
    <name type="synonym">Lappa major</name>
    <dbReference type="NCBI Taxonomy" id="4217"/>
    <lineage>
        <taxon>Eukaryota</taxon>
        <taxon>Viridiplantae</taxon>
        <taxon>Streptophyta</taxon>
        <taxon>Embryophyta</taxon>
        <taxon>Tracheophyta</taxon>
        <taxon>Spermatophyta</taxon>
        <taxon>Magnoliopsida</taxon>
        <taxon>eudicotyledons</taxon>
        <taxon>Gunneridae</taxon>
        <taxon>Pentapetalae</taxon>
        <taxon>asterids</taxon>
        <taxon>campanulids</taxon>
        <taxon>Asterales</taxon>
        <taxon>Asteraceae</taxon>
        <taxon>Carduoideae</taxon>
        <taxon>Cardueae</taxon>
        <taxon>Arctiinae</taxon>
        <taxon>Arctium</taxon>
    </lineage>
</organism>
<comment type="caution">
    <text evidence="1">The sequence shown here is derived from an EMBL/GenBank/DDBJ whole genome shotgun (WGS) entry which is preliminary data.</text>
</comment>
<sequence>MGLLGEKDQLSHSINTNSTTKRVKLPKKFLIIVVPLIMLLRQGSYGQKRDTKKHKAVAVSNRSEAQKPMLGFEEEFKDSKVSSVMCTEEWL</sequence>
<dbReference type="Proteomes" id="UP001055879">
    <property type="component" value="Linkage Group LG01"/>
</dbReference>
<reference evidence="1 2" key="2">
    <citation type="journal article" date="2022" name="Mol. Ecol. Resour.">
        <title>The genomes of chicory, endive, great burdock and yacon provide insights into Asteraceae paleo-polyploidization history and plant inulin production.</title>
        <authorList>
            <person name="Fan W."/>
            <person name="Wang S."/>
            <person name="Wang H."/>
            <person name="Wang A."/>
            <person name="Jiang F."/>
            <person name="Liu H."/>
            <person name="Zhao H."/>
            <person name="Xu D."/>
            <person name="Zhang Y."/>
        </authorList>
    </citation>
    <scope>NUCLEOTIDE SEQUENCE [LARGE SCALE GENOMIC DNA]</scope>
    <source>
        <strain evidence="2">cv. Niubang</strain>
    </source>
</reference>
<evidence type="ECO:0000313" key="1">
    <source>
        <dbReference type="EMBL" id="KAI3770629.1"/>
    </source>
</evidence>
<accession>A0ACB9FHN6</accession>
<keyword evidence="2" id="KW-1185">Reference proteome</keyword>
<reference evidence="2" key="1">
    <citation type="journal article" date="2022" name="Mol. Ecol. Resour.">
        <title>The genomes of chicory, endive, great burdock and yacon provide insights into Asteraceae palaeo-polyploidization history and plant inulin production.</title>
        <authorList>
            <person name="Fan W."/>
            <person name="Wang S."/>
            <person name="Wang H."/>
            <person name="Wang A."/>
            <person name="Jiang F."/>
            <person name="Liu H."/>
            <person name="Zhao H."/>
            <person name="Xu D."/>
            <person name="Zhang Y."/>
        </authorList>
    </citation>
    <scope>NUCLEOTIDE SEQUENCE [LARGE SCALE GENOMIC DNA]</scope>
    <source>
        <strain evidence="2">cv. Niubang</strain>
    </source>
</reference>
<evidence type="ECO:0000313" key="2">
    <source>
        <dbReference type="Proteomes" id="UP001055879"/>
    </source>
</evidence>
<name>A0ACB9FHN6_ARCLA</name>
<protein>
    <submittedName>
        <fullName evidence="1">Uncharacterized protein</fullName>
    </submittedName>
</protein>